<reference evidence="2 4" key="2">
    <citation type="submission" date="2018-10" db="EMBL/GenBank/DDBJ databases">
        <title>Genomic Encyclopedia of Archaeal and Bacterial Type Strains, Phase II (KMG-II): from individual species to whole genera.</title>
        <authorList>
            <person name="Goeker M."/>
        </authorList>
    </citation>
    <scope>NUCLEOTIDE SEQUENCE [LARGE SCALE GENOMIC DNA]</scope>
    <source>
        <strain evidence="2 4">DSM 21886</strain>
    </source>
</reference>
<organism evidence="2 4">
    <name type="scientific">Flavobacterium lindanitolerans</name>
    <dbReference type="NCBI Taxonomy" id="428988"/>
    <lineage>
        <taxon>Bacteria</taxon>
        <taxon>Pseudomonadati</taxon>
        <taxon>Bacteroidota</taxon>
        <taxon>Flavobacteriia</taxon>
        <taxon>Flavobacteriales</taxon>
        <taxon>Flavobacteriaceae</taxon>
        <taxon>Flavobacterium</taxon>
    </lineage>
</organism>
<comment type="caution">
    <text evidence="2">The sequence shown here is derived from an EMBL/GenBank/DDBJ whole genome shotgun (WGS) entry which is preliminary data.</text>
</comment>
<dbReference type="RefSeq" id="WP_101471528.1">
    <property type="nucleotide sequence ID" value="NZ_PJND01000007.1"/>
</dbReference>
<dbReference type="Proteomes" id="UP000233767">
    <property type="component" value="Unassembled WGS sequence"/>
</dbReference>
<evidence type="ECO:0000313" key="4">
    <source>
        <dbReference type="Proteomes" id="UP000275027"/>
    </source>
</evidence>
<dbReference type="EMBL" id="PJND01000007">
    <property type="protein sequence ID" value="PKW29717.1"/>
    <property type="molecule type" value="Genomic_DNA"/>
</dbReference>
<proteinExistence type="predicted"/>
<keyword evidence="3" id="KW-1185">Reference proteome</keyword>
<reference evidence="1 3" key="1">
    <citation type="submission" date="2017-12" db="EMBL/GenBank/DDBJ databases">
        <title>Genomic Encyclopedia of Type Strains, Phase III (KMG-III): the genomes of soil and plant-associated and newly described type strains.</title>
        <authorList>
            <person name="Whitman W."/>
        </authorList>
    </citation>
    <scope>NUCLEOTIDE SEQUENCE [LARGE SCALE GENOMIC DNA]</scope>
    <source>
        <strain evidence="1 3">IP-10</strain>
    </source>
</reference>
<evidence type="ECO:0000313" key="2">
    <source>
        <dbReference type="EMBL" id="RLJ34782.1"/>
    </source>
</evidence>
<gene>
    <name evidence="1" type="ORF">B0G92_1361</name>
    <name evidence="2" type="ORF">CLV50_0143</name>
</gene>
<dbReference type="EMBL" id="RCCB01000010">
    <property type="protein sequence ID" value="RLJ34782.1"/>
    <property type="molecule type" value="Genomic_DNA"/>
</dbReference>
<evidence type="ECO:0000313" key="3">
    <source>
        <dbReference type="Proteomes" id="UP000233767"/>
    </source>
</evidence>
<dbReference type="AlphaFoldDB" id="A0A497UVI9"/>
<name>A0A497UVI9_9FLAO</name>
<dbReference type="Proteomes" id="UP000275027">
    <property type="component" value="Unassembled WGS sequence"/>
</dbReference>
<accession>A0A497UVI9</accession>
<protein>
    <submittedName>
        <fullName evidence="2">Uncharacterized protein</fullName>
    </submittedName>
</protein>
<sequence length="179" mass="21383">MKNFKNLLICIFFIGNLTYAQKSFKNTFSRNLMQIELANLKLYLNKYTETNLDSVSMLSIHYIQPRKYCHYSKYVGDPKKGEEWFDNFYKEGNVVFPENSKIINSFYEEKGKEKYTPEYNYYYDENHFLHNLINKINKMESCECFITLNSKGKLMIKYGEVSTDEIKHFIKETAILDKP</sequence>
<evidence type="ECO:0000313" key="1">
    <source>
        <dbReference type="EMBL" id="PKW29717.1"/>
    </source>
</evidence>